<reference evidence="3 4" key="1">
    <citation type="submission" date="2019-02" db="EMBL/GenBank/DDBJ databases">
        <title>Deep-cultivation of Planctomycetes and their phenomic and genomic characterization uncovers novel biology.</title>
        <authorList>
            <person name="Wiegand S."/>
            <person name="Jogler M."/>
            <person name="Boedeker C."/>
            <person name="Pinto D."/>
            <person name="Vollmers J."/>
            <person name="Rivas-Marin E."/>
            <person name="Kohn T."/>
            <person name="Peeters S.H."/>
            <person name="Heuer A."/>
            <person name="Rast P."/>
            <person name="Oberbeckmann S."/>
            <person name="Bunk B."/>
            <person name="Jeske O."/>
            <person name="Meyerdierks A."/>
            <person name="Storesund J.E."/>
            <person name="Kallscheuer N."/>
            <person name="Luecker S."/>
            <person name="Lage O.M."/>
            <person name="Pohl T."/>
            <person name="Merkel B.J."/>
            <person name="Hornburger P."/>
            <person name="Mueller R.-W."/>
            <person name="Bruemmer F."/>
            <person name="Labrenz M."/>
            <person name="Spormann A.M."/>
            <person name="Op den Camp H."/>
            <person name="Overmann J."/>
            <person name="Amann R."/>
            <person name="Jetten M.S.M."/>
            <person name="Mascher T."/>
            <person name="Medema M.H."/>
            <person name="Devos D.P."/>
            <person name="Kaster A.-K."/>
            <person name="Ovreas L."/>
            <person name="Rohde M."/>
            <person name="Galperin M.Y."/>
            <person name="Jogler C."/>
        </authorList>
    </citation>
    <scope>NUCLEOTIDE SEQUENCE [LARGE SCALE GENOMIC DNA]</scope>
    <source>
        <strain evidence="3 4">K22_7</strain>
    </source>
</reference>
<dbReference type="GO" id="GO:0006644">
    <property type="term" value="P:phospholipid metabolic process"/>
    <property type="evidence" value="ECO:0007669"/>
    <property type="project" value="TreeGrafter"/>
</dbReference>
<evidence type="ECO:0000313" key="4">
    <source>
        <dbReference type="Proteomes" id="UP000318538"/>
    </source>
</evidence>
<organism evidence="3 4">
    <name type="scientific">Rubripirellula lacrimiformis</name>
    <dbReference type="NCBI Taxonomy" id="1930273"/>
    <lineage>
        <taxon>Bacteria</taxon>
        <taxon>Pseudomonadati</taxon>
        <taxon>Planctomycetota</taxon>
        <taxon>Planctomycetia</taxon>
        <taxon>Pirellulales</taxon>
        <taxon>Pirellulaceae</taxon>
        <taxon>Rubripirellula</taxon>
    </lineage>
</organism>
<feature type="region of interest" description="Disordered" evidence="1">
    <location>
        <begin position="61"/>
        <end position="83"/>
    </location>
</feature>
<evidence type="ECO:0000313" key="3">
    <source>
        <dbReference type="EMBL" id="QDT05081.1"/>
    </source>
</evidence>
<feature type="compositionally biased region" description="Basic and acidic residues" evidence="1">
    <location>
        <begin position="12"/>
        <end position="25"/>
    </location>
</feature>
<dbReference type="GO" id="GO:0008889">
    <property type="term" value="F:glycerophosphodiester phosphodiesterase activity"/>
    <property type="evidence" value="ECO:0007669"/>
    <property type="project" value="TreeGrafter"/>
</dbReference>
<dbReference type="SUPFAM" id="SSF51695">
    <property type="entry name" value="PLC-like phosphodiesterases"/>
    <property type="match status" value="1"/>
</dbReference>
<sequence>MKVISPPPRSGLRGERVRERGKKETTLSDRSLLSIVKSSHPLTWINQNACFATLAIHTQMHPRATEPKSSTVKKRSPTNSRCAPPTILAPAALLFLHLATPGFAEKPTPQDVAFQVSGVDAEATGVQPNTVHIAAHRGGYEKDKSDNAPENSVANIRNCQSKGFGLYETDIQRTKDGRFVIMHDATIDRETTGTGAVCDLDLSDLNKLNKRFRDRTVSEHRVATLDEFLVEGKGRVVFKADLKPGVNQYFKEIMAIVNRHDATVGIIFRVPYRDANLYAEYRADGMPYTRDLLMFMVSSTKQVDDIQKRFDPSRIQVNVNKNDPTNPETLKLIRYATDQGMLVEAHAEGTEQDWQELIRAGVRMFHTNKPTKMKAFLRKVDSRNQSEN</sequence>
<keyword evidence="4" id="KW-1185">Reference proteome</keyword>
<protein>
    <submittedName>
        <fullName evidence="3">Cytoplasmic glycerophosphodiester phosphodiesterase</fullName>
    </submittedName>
</protein>
<feature type="region of interest" description="Disordered" evidence="1">
    <location>
        <begin position="1"/>
        <end position="25"/>
    </location>
</feature>
<proteinExistence type="predicted"/>
<accession>A0A517ND85</accession>
<dbReference type="KEGG" id="rlc:K227x_34790"/>
<dbReference type="AlphaFoldDB" id="A0A517ND85"/>
<dbReference type="InterPro" id="IPR017946">
    <property type="entry name" value="PLC-like_Pdiesterase_TIM-brl"/>
</dbReference>
<dbReference type="RefSeq" id="WP_145171001.1">
    <property type="nucleotide sequence ID" value="NZ_CP036525.1"/>
</dbReference>
<dbReference type="InterPro" id="IPR030395">
    <property type="entry name" value="GP_PDE_dom"/>
</dbReference>
<name>A0A517ND85_9BACT</name>
<dbReference type="PANTHER" id="PTHR46320">
    <property type="entry name" value="GLYCEROPHOSPHODIESTER PHOSPHODIESTERASE 1"/>
    <property type="match status" value="1"/>
</dbReference>
<dbReference type="GO" id="GO:0070291">
    <property type="term" value="P:N-acylethanolamine metabolic process"/>
    <property type="evidence" value="ECO:0007669"/>
    <property type="project" value="TreeGrafter"/>
</dbReference>
<dbReference type="CDD" id="cd08566">
    <property type="entry name" value="GDPD_AtGDE_like"/>
    <property type="match status" value="1"/>
</dbReference>
<dbReference type="GO" id="GO:0005886">
    <property type="term" value="C:plasma membrane"/>
    <property type="evidence" value="ECO:0007669"/>
    <property type="project" value="TreeGrafter"/>
</dbReference>
<dbReference type="PANTHER" id="PTHR46320:SF1">
    <property type="entry name" value="GLYCEROPHOSPHODIESTER PHOSPHODIESTERASE 1"/>
    <property type="match status" value="1"/>
</dbReference>
<gene>
    <name evidence="3" type="ORF">K227x_34790</name>
</gene>
<dbReference type="OrthoDB" id="238714at2"/>
<dbReference type="Pfam" id="PF03009">
    <property type="entry name" value="GDPD"/>
    <property type="match status" value="1"/>
</dbReference>
<dbReference type="GO" id="GO:0006580">
    <property type="term" value="P:ethanolamine metabolic process"/>
    <property type="evidence" value="ECO:0007669"/>
    <property type="project" value="TreeGrafter"/>
</dbReference>
<evidence type="ECO:0000259" key="2">
    <source>
        <dbReference type="PROSITE" id="PS51704"/>
    </source>
</evidence>
<dbReference type="Gene3D" id="3.20.20.190">
    <property type="entry name" value="Phosphatidylinositol (PI) phosphodiesterase"/>
    <property type="match status" value="1"/>
</dbReference>
<evidence type="ECO:0000256" key="1">
    <source>
        <dbReference type="SAM" id="MobiDB-lite"/>
    </source>
</evidence>
<feature type="domain" description="GP-PDE" evidence="2">
    <location>
        <begin position="131"/>
        <end position="377"/>
    </location>
</feature>
<dbReference type="EMBL" id="CP036525">
    <property type="protein sequence ID" value="QDT05081.1"/>
    <property type="molecule type" value="Genomic_DNA"/>
</dbReference>
<dbReference type="PROSITE" id="PS51704">
    <property type="entry name" value="GP_PDE"/>
    <property type="match status" value="1"/>
</dbReference>
<dbReference type="Proteomes" id="UP000318538">
    <property type="component" value="Chromosome"/>
</dbReference>